<dbReference type="SUPFAM" id="SSF53448">
    <property type="entry name" value="Nucleotide-diphospho-sugar transferases"/>
    <property type="match status" value="1"/>
</dbReference>
<dbReference type="Proteomes" id="UP000285301">
    <property type="component" value="Unassembled WGS sequence"/>
</dbReference>
<keyword evidence="2" id="KW-1185">Reference proteome</keyword>
<dbReference type="EMBL" id="NCKU01012050">
    <property type="protein sequence ID" value="RWS00211.1"/>
    <property type="molecule type" value="Genomic_DNA"/>
</dbReference>
<protein>
    <submittedName>
        <fullName evidence="1">Uncharacterized protein</fullName>
    </submittedName>
</protein>
<name>A0A3S3NIR1_9ACAR</name>
<feature type="non-terminal residue" evidence="1">
    <location>
        <position position="285"/>
    </location>
</feature>
<organism evidence="1 2">
    <name type="scientific">Dinothrombium tinctorium</name>
    <dbReference type="NCBI Taxonomy" id="1965070"/>
    <lineage>
        <taxon>Eukaryota</taxon>
        <taxon>Metazoa</taxon>
        <taxon>Ecdysozoa</taxon>
        <taxon>Arthropoda</taxon>
        <taxon>Chelicerata</taxon>
        <taxon>Arachnida</taxon>
        <taxon>Acari</taxon>
        <taxon>Acariformes</taxon>
        <taxon>Trombidiformes</taxon>
        <taxon>Prostigmata</taxon>
        <taxon>Anystina</taxon>
        <taxon>Parasitengona</taxon>
        <taxon>Trombidioidea</taxon>
        <taxon>Trombidiidae</taxon>
        <taxon>Dinothrombium</taxon>
    </lineage>
</organism>
<evidence type="ECO:0000313" key="1">
    <source>
        <dbReference type="EMBL" id="RWS00211.1"/>
    </source>
</evidence>
<dbReference type="PANTHER" id="PTHR46830">
    <property type="entry name" value="TRANSFERASE, PUTATIVE-RELATED"/>
    <property type="match status" value="1"/>
</dbReference>
<sequence>MRNNTKLSFALIESNHSKLNESGFPNNIVENIVHYIRWNQPEVDFIFYISIQSVLQNHNPDKIYIHCNCYDLRGKYWNSIRTNEKIVIKYLSIVKRIFGRKVENIFHKADIARINILMTYGGIYLDNDVFVANSFNEYLKYEISLGFEARKGQPLGNQIIVAHKDARFLQFWLNSYHFYDHTQWYFNAGEFPAKTIVQVNPNLVHRTDKFWVDCKVITFLYEQNLSEKEWRNSFTAIHLFTSHRYYLAREDFSSFPTFDQHNILRYNKTFGSLALSVLIKINKNI</sequence>
<proteinExistence type="predicted"/>
<dbReference type="InterPro" id="IPR029044">
    <property type="entry name" value="Nucleotide-diphossugar_trans"/>
</dbReference>
<dbReference type="AlphaFoldDB" id="A0A3S3NIR1"/>
<dbReference type="Gene3D" id="3.90.550.20">
    <property type="match status" value="1"/>
</dbReference>
<reference evidence="1 2" key="1">
    <citation type="journal article" date="2018" name="Gigascience">
        <title>Genomes of trombidid mites reveal novel predicted allergens and laterally-transferred genes associated with secondary metabolism.</title>
        <authorList>
            <person name="Dong X."/>
            <person name="Chaisiri K."/>
            <person name="Xia D."/>
            <person name="Armstrong S.D."/>
            <person name="Fang Y."/>
            <person name="Donnelly M.J."/>
            <person name="Kadowaki T."/>
            <person name="McGarry J.W."/>
            <person name="Darby A.C."/>
            <person name="Makepeace B.L."/>
        </authorList>
    </citation>
    <scope>NUCLEOTIDE SEQUENCE [LARGE SCALE GENOMIC DNA]</scope>
    <source>
        <strain evidence="1">UoL-WK</strain>
    </source>
</reference>
<dbReference type="PANTHER" id="PTHR46830:SF1">
    <property type="entry name" value="ALPHA-1,4-N-ACETYLGLUCOSAMINYLTRANSFERASE"/>
    <property type="match status" value="1"/>
</dbReference>
<dbReference type="InterPro" id="IPR007577">
    <property type="entry name" value="GlycoTrfase_DXD_sugar-bd_CS"/>
</dbReference>
<evidence type="ECO:0000313" key="2">
    <source>
        <dbReference type="Proteomes" id="UP000285301"/>
    </source>
</evidence>
<dbReference type="OrthoDB" id="409543at2759"/>
<gene>
    <name evidence="1" type="ORF">B4U79_00417</name>
</gene>
<dbReference type="STRING" id="1965070.A0A3S3NIR1"/>
<accession>A0A3S3NIR1</accession>
<dbReference type="Pfam" id="PF04488">
    <property type="entry name" value="Gly_transf_sug"/>
    <property type="match status" value="1"/>
</dbReference>
<comment type="caution">
    <text evidence="1">The sequence shown here is derived from an EMBL/GenBank/DDBJ whole genome shotgun (WGS) entry which is preliminary data.</text>
</comment>